<evidence type="ECO:0000313" key="2">
    <source>
        <dbReference type="Proteomes" id="UP001444661"/>
    </source>
</evidence>
<proteinExistence type="predicted"/>
<protein>
    <submittedName>
        <fullName evidence="1">Uncharacterized protein</fullName>
    </submittedName>
</protein>
<sequence length="147" mass="16139">MYVLPPKLKSKPSNSNDDESILVYGVDAAGKQVADHFDAARLQGPLTRAWQVCMDTTLIEEQERPCWLDVVPGKLVEAVVKVADGPHNTRRAEAEDLFLRDGPGQFPVEHVHDVEHVVYEDMVASWSPCRPGAITAFTSIFAAGLSP</sequence>
<dbReference type="EMBL" id="JAQQWK010000004">
    <property type="protein sequence ID" value="KAK8043522.1"/>
    <property type="molecule type" value="Genomic_DNA"/>
</dbReference>
<evidence type="ECO:0000313" key="1">
    <source>
        <dbReference type="EMBL" id="KAK8043522.1"/>
    </source>
</evidence>
<comment type="caution">
    <text evidence="1">The sequence shown here is derived from an EMBL/GenBank/DDBJ whole genome shotgun (WGS) entry which is preliminary data.</text>
</comment>
<reference evidence="1 2" key="1">
    <citation type="submission" date="2023-01" db="EMBL/GenBank/DDBJ databases">
        <title>Analysis of 21 Apiospora genomes using comparative genomics revels a genus with tremendous synthesis potential of carbohydrate active enzymes and secondary metabolites.</title>
        <authorList>
            <person name="Sorensen T."/>
        </authorList>
    </citation>
    <scope>NUCLEOTIDE SEQUENCE [LARGE SCALE GENOMIC DNA]</scope>
    <source>
        <strain evidence="1 2">CBS 33761</strain>
    </source>
</reference>
<organism evidence="1 2">
    <name type="scientific">Apiospora rasikravindrae</name>
    <dbReference type="NCBI Taxonomy" id="990691"/>
    <lineage>
        <taxon>Eukaryota</taxon>
        <taxon>Fungi</taxon>
        <taxon>Dikarya</taxon>
        <taxon>Ascomycota</taxon>
        <taxon>Pezizomycotina</taxon>
        <taxon>Sordariomycetes</taxon>
        <taxon>Xylariomycetidae</taxon>
        <taxon>Amphisphaeriales</taxon>
        <taxon>Apiosporaceae</taxon>
        <taxon>Apiospora</taxon>
    </lineage>
</organism>
<gene>
    <name evidence="1" type="ORF">PG993_005952</name>
</gene>
<dbReference type="Proteomes" id="UP001444661">
    <property type="component" value="Unassembled WGS sequence"/>
</dbReference>
<name>A0ABR1TAV7_9PEZI</name>
<keyword evidence="2" id="KW-1185">Reference proteome</keyword>
<accession>A0ABR1TAV7</accession>